<keyword evidence="1" id="KW-1133">Transmembrane helix</keyword>
<proteinExistence type="predicted"/>
<evidence type="ECO:0000256" key="1">
    <source>
        <dbReference type="SAM" id="Phobius"/>
    </source>
</evidence>
<keyword evidence="1" id="KW-0472">Membrane</keyword>
<dbReference type="OrthoDB" id="7862583at2"/>
<organism evidence="2 3">
    <name type="scientific">Pelagimonas phthalicica</name>
    <dbReference type="NCBI Taxonomy" id="1037362"/>
    <lineage>
        <taxon>Bacteria</taxon>
        <taxon>Pseudomonadati</taxon>
        <taxon>Pseudomonadota</taxon>
        <taxon>Alphaproteobacteria</taxon>
        <taxon>Rhodobacterales</taxon>
        <taxon>Roseobacteraceae</taxon>
        <taxon>Pelagimonas</taxon>
    </lineage>
</organism>
<sequence>MTFQQTATLFALLCATLFGCLLLYPNLIYLIFALDPHPLGDFLARRAAMLFAGIAVISYFARTATPSPTRTAICLGIATAMFGLAATGLFEFLRGYVGLGIWLAILTEITFGILFLRHR</sequence>
<dbReference type="Proteomes" id="UP000225972">
    <property type="component" value="Unassembled WGS sequence"/>
</dbReference>
<dbReference type="EMBL" id="FXXP01000002">
    <property type="protein sequence ID" value="SMX28065.1"/>
    <property type="molecule type" value="Genomic_DNA"/>
</dbReference>
<accession>A0A238JCC6</accession>
<evidence type="ECO:0000313" key="3">
    <source>
        <dbReference type="Proteomes" id="UP000225972"/>
    </source>
</evidence>
<reference evidence="3" key="1">
    <citation type="submission" date="2017-05" db="EMBL/GenBank/DDBJ databases">
        <authorList>
            <person name="Rodrigo-Torres L."/>
            <person name="Arahal R. D."/>
            <person name="Lucena T."/>
        </authorList>
    </citation>
    <scope>NUCLEOTIDE SEQUENCE [LARGE SCALE GENOMIC DNA]</scope>
    <source>
        <strain evidence="3">CECT 8649</strain>
    </source>
</reference>
<feature type="transmembrane region" description="Helical" evidence="1">
    <location>
        <begin position="43"/>
        <end position="61"/>
    </location>
</feature>
<dbReference type="RefSeq" id="WP_099245152.1">
    <property type="nucleotide sequence ID" value="NZ_FXXP01000002.1"/>
</dbReference>
<feature type="transmembrane region" description="Helical" evidence="1">
    <location>
        <begin position="96"/>
        <end position="116"/>
    </location>
</feature>
<keyword evidence="3" id="KW-1185">Reference proteome</keyword>
<gene>
    <name evidence="2" type="ORF">TRP8649_02177</name>
</gene>
<feature type="transmembrane region" description="Helical" evidence="1">
    <location>
        <begin position="7"/>
        <end position="31"/>
    </location>
</feature>
<evidence type="ECO:0000313" key="2">
    <source>
        <dbReference type="EMBL" id="SMX28065.1"/>
    </source>
</evidence>
<keyword evidence="1" id="KW-0812">Transmembrane</keyword>
<dbReference type="AlphaFoldDB" id="A0A238JCC6"/>
<evidence type="ECO:0008006" key="4">
    <source>
        <dbReference type="Google" id="ProtNLM"/>
    </source>
</evidence>
<name>A0A238JCC6_9RHOB</name>
<feature type="transmembrane region" description="Helical" evidence="1">
    <location>
        <begin position="73"/>
        <end position="90"/>
    </location>
</feature>
<protein>
    <recommendedName>
        <fullName evidence="4">DUF4345 domain-containing protein</fullName>
    </recommendedName>
</protein>